<organism evidence="2 3">
    <name type="scientific">Maricaulis virginensis</name>
    <dbReference type="NCBI Taxonomy" id="144022"/>
    <lineage>
        <taxon>Bacteria</taxon>
        <taxon>Pseudomonadati</taxon>
        <taxon>Pseudomonadota</taxon>
        <taxon>Alphaproteobacteria</taxon>
        <taxon>Maricaulales</taxon>
        <taxon>Maricaulaceae</taxon>
        <taxon>Maricaulis</taxon>
    </lineage>
</organism>
<dbReference type="AlphaFoldDB" id="A0A9W6MMY5"/>
<dbReference type="Proteomes" id="UP001143486">
    <property type="component" value="Unassembled WGS sequence"/>
</dbReference>
<reference evidence="2" key="1">
    <citation type="journal article" date="2014" name="Int. J. Syst. Evol. Microbiol.">
        <title>Complete genome sequence of Corynebacterium casei LMG S-19264T (=DSM 44701T), isolated from a smear-ripened cheese.</title>
        <authorList>
            <consortium name="US DOE Joint Genome Institute (JGI-PGF)"/>
            <person name="Walter F."/>
            <person name="Albersmeier A."/>
            <person name="Kalinowski J."/>
            <person name="Ruckert C."/>
        </authorList>
    </citation>
    <scope>NUCLEOTIDE SEQUENCE</scope>
    <source>
        <strain evidence="2">VKM B-1513</strain>
    </source>
</reference>
<keyword evidence="3" id="KW-1185">Reference proteome</keyword>
<sequence>MLIPCWSGLLCNPVAVIAACMRCGKRGARMQGLETAVAGRFDGAVECIADAGAHTARGHGTVAIFVPARGQHTLVQPVQPVLGRVGLGCCGGEQQGGGKKGAGEKSHIDLRGWQADA</sequence>
<name>A0A9W6MMY5_9PROT</name>
<gene>
    <name evidence="2" type="ORF">GCM10017621_08220</name>
</gene>
<protein>
    <submittedName>
        <fullName evidence="2">Uncharacterized protein</fullName>
    </submittedName>
</protein>
<reference evidence="2" key="2">
    <citation type="submission" date="2023-01" db="EMBL/GenBank/DDBJ databases">
        <authorList>
            <person name="Sun Q."/>
            <person name="Evtushenko L."/>
        </authorList>
    </citation>
    <scope>NUCLEOTIDE SEQUENCE</scope>
    <source>
        <strain evidence="2">VKM B-1513</strain>
    </source>
</reference>
<dbReference type="EMBL" id="BSFE01000002">
    <property type="protein sequence ID" value="GLK51314.1"/>
    <property type="molecule type" value="Genomic_DNA"/>
</dbReference>
<feature type="region of interest" description="Disordered" evidence="1">
    <location>
        <begin position="93"/>
        <end position="117"/>
    </location>
</feature>
<evidence type="ECO:0000313" key="2">
    <source>
        <dbReference type="EMBL" id="GLK51314.1"/>
    </source>
</evidence>
<feature type="compositionally biased region" description="Basic and acidic residues" evidence="1">
    <location>
        <begin position="101"/>
        <end position="110"/>
    </location>
</feature>
<comment type="caution">
    <text evidence="2">The sequence shown here is derived from an EMBL/GenBank/DDBJ whole genome shotgun (WGS) entry which is preliminary data.</text>
</comment>
<evidence type="ECO:0000256" key="1">
    <source>
        <dbReference type="SAM" id="MobiDB-lite"/>
    </source>
</evidence>
<evidence type="ECO:0000313" key="3">
    <source>
        <dbReference type="Proteomes" id="UP001143486"/>
    </source>
</evidence>
<accession>A0A9W6MMY5</accession>
<proteinExistence type="predicted"/>